<reference evidence="2 3" key="1">
    <citation type="submission" date="2018-03" db="EMBL/GenBank/DDBJ databases">
        <title>Genomic Encyclopedia of Archaeal and Bacterial Type Strains, Phase II (KMG-II): from individual species to whole genera.</title>
        <authorList>
            <person name="Goeker M."/>
        </authorList>
    </citation>
    <scope>NUCLEOTIDE SEQUENCE [LARGE SCALE GENOMIC DNA]</scope>
    <source>
        <strain evidence="2 3">DSM 29057</strain>
    </source>
</reference>
<sequence length="125" mass="13690">MAKTLKSYHTFLASLFVIAAAFFLFDRRPEPAANELFMETGHMTADIEGTVRNEDGTLLPEVHVLIKGTQRSTLTNAVGRFLISVNAGEEATLVFSLTGYQSQEIHLGTKTSLDVMLKAESGQAR</sequence>
<gene>
    <name evidence="2" type="ORF">CLV60_12639</name>
</gene>
<dbReference type="EMBL" id="PYAS01000026">
    <property type="protein sequence ID" value="PSL19521.1"/>
    <property type="molecule type" value="Genomic_DNA"/>
</dbReference>
<proteinExistence type="predicted"/>
<keyword evidence="1" id="KW-0812">Transmembrane</keyword>
<evidence type="ECO:0000313" key="3">
    <source>
        <dbReference type="Proteomes" id="UP000241964"/>
    </source>
</evidence>
<dbReference type="OrthoDB" id="886934at2"/>
<keyword evidence="2" id="KW-0121">Carboxypeptidase</keyword>
<dbReference type="InterPro" id="IPR008969">
    <property type="entry name" value="CarboxyPept-like_regulatory"/>
</dbReference>
<keyword evidence="3" id="KW-1185">Reference proteome</keyword>
<evidence type="ECO:0000313" key="2">
    <source>
        <dbReference type="EMBL" id="PSL19521.1"/>
    </source>
</evidence>
<dbReference type="SUPFAM" id="SSF49464">
    <property type="entry name" value="Carboxypeptidase regulatory domain-like"/>
    <property type="match status" value="1"/>
</dbReference>
<accession>A0A2P8FCQ5</accession>
<keyword evidence="2" id="KW-0645">Protease</keyword>
<organism evidence="2 3">
    <name type="scientific">Dyadobacter jiangsuensis</name>
    <dbReference type="NCBI Taxonomy" id="1591085"/>
    <lineage>
        <taxon>Bacteria</taxon>
        <taxon>Pseudomonadati</taxon>
        <taxon>Bacteroidota</taxon>
        <taxon>Cytophagia</taxon>
        <taxon>Cytophagales</taxon>
        <taxon>Spirosomataceae</taxon>
        <taxon>Dyadobacter</taxon>
    </lineage>
</organism>
<dbReference type="Proteomes" id="UP000241964">
    <property type="component" value="Unassembled WGS sequence"/>
</dbReference>
<dbReference type="RefSeq" id="WP_106599532.1">
    <property type="nucleotide sequence ID" value="NZ_PYAS01000026.1"/>
</dbReference>
<name>A0A2P8FCQ5_9BACT</name>
<keyword evidence="1" id="KW-1133">Transmembrane helix</keyword>
<protein>
    <submittedName>
        <fullName evidence="2">Carboxypeptidase-like protein</fullName>
    </submittedName>
</protein>
<dbReference type="Pfam" id="PF13715">
    <property type="entry name" value="CarbopepD_reg_2"/>
    <property type="match status" value="1"/>
</dbReference>
<evidence type="ECO:0000256" key="1">
    <source>
        <dbReference type="SAM" id="Phobius"/>
    </source>
</evidence>
<keyword evidence="1" id="KW-0472">Membrane</keyword>
<feature type="transmembrane region" description="Helical" evidence="1">
    <location>
        <begin position="6"/>
        <end position="25"/>
    </location>
</feature>
<dbReference type="AlphaFoldDB" id="A0A2P8FCQ5"/>
<dbReference type="Gene3D" id="2.60.40.1120">
    <property type="entry name" value="Carboxypeptidase-like, regulatory domain"/>
    <property type="match status" value="1"/>
</dbReference>
<dbReference type="GO" id="GO:0004180">
    <property type="term" value="F:carboxypeptidase activity"/>
    <property type="evidence" value="ECO:0007669"/>
    <property type="project" value="UniProtKB-KW"/>
</dbReference>
<keyword evidence="2" id="KW-0378">Hydrolase</keyword>
<comment type="caution">
    <text evidence="2">The sequence shown here is derived from an EMBL/GenBank/DDBJ whole genome shotgun (WGS) entry which is preliminary data.</text>
</comment>